<dbReference type="InterPro" id="IPR002736">
    <property type="entry name" value="CitG"/>
</dbReference>
<dbReference type="GO" id="GO:0046917">
    <property type="term" value="F:triphosphoribosyl-dephospho-CoA synthase activity"/>
    <property type="evidence" value="ECO:0007669"/>
    <property type="project" value="InterPro"/>
</dbReference>
<dbReference type="EMBL" id="UINC01029977">
    <property type="protein sequence ID" value="SVB13624.1"/>
    <property type="molecule type" value="Genomic_DNA"/>
</dbReference>
<sequence>MRKKAIESAVMASFIGEIEAFKPGNVSSYADGHNMTAEDFLISAEVSTPLLCEKNRSLGVRILNCVKATKKSVSCNTNLGMLLLFTPIIMAAELGFESIEKLKKNLEITLTSLTKNDANQVFEAIFIAKPGGLGKTEEQDVTNKPDCSLLHAMELASDRDFVALQYLNNFSEVFKLGFPAIKHFDKRWNSVKWATVACYLTFMASIKDSHIERKYGSEIAEQIKIKSGIIVEKFNNSIDPETSVGLLRGFDRELKARNYNPGTSADLTAASLLVYNLIN</sequence>
<protein>
    <recommendedName>
        <fullName evidence="2">Triphosphoribosyl-dephospho-CoA synthase</fullName>
    </recommendedName>
</protein>
<dbReference type="PANTHER" id="PTHR42280:SF1">
    <property type="entry name" value="CITG FAMILY PROTEIN"/>
    <property type="match status" value="1"/>
</dbReference>
<dbReference type="Pfam" id="PF01874">
    <property type="entry name" value="CitG"/>
    <property type="match status" value="1"/>
</dbReference>
<dbReference type="PANTHER" id="PTHR42280">
    <property type="entry name" value="CITG FAMILY PROTEIN"/>
    <property type="match status" value="1"/>
</dbReference>
<gene>
    <name evidence="1" type="ORF">METZ01_LOCUS166478</name>
</gene>
<reference evidence="1" key="1">
    <citation type="submission" date="2018-05" db="EMBL/GenBank/DDBJ databases">
        <authorList>
            <person name="Lanie J.A."/>
            <person name="Ng W.-L."/>
            <person name="Kazmierczak K.M."/>
            <person name="Andrzejewski T.M."/>
            <person name="Davidsen T.M."/>
            <person name="Wayne K.J."/>
            <person name="Tettelin H."/>
            <person name="Glass J.I."/>
            <person name="Rusch D."/>
            <person name="Podicherti R."/>
            <person name="Tsui H.-C.T."/>
            <person name="Winkler M.E."/>
        </authorList>
    </citation>
    <scope>NUCLEOTIDE SEQUENCE</scope>
</reference>
<evidence type="ECO:0000313" key="1">
    <source>
        <dbReference type="EMBL" id="SVB13624.1"/>
    </source>
</evidence>
<evidence type="ECO:0008006" key="2">
    <source>
        <dbReference type="Google" id="ProtNLM"/>
    </source>
</evidence>
<dbReference type="GO" id="GO:0005524">
    <property type="term" value="F:ATP binding"/>
    <property type="evidence" value="ECO:0007669"/>
    <property type="project" value="InterPro"/>
</dbReference>
<dbReference type="Gene3D" id="1.10.4200.10">
    <property type="entry name" value="Triphosphoribosyl-dephospho-CoA protein"/>
    <property type="match status" value="1"/>
</dbReference>
<dbReference type="AlphaFoldDB" id="A0A382BIX2"/>
<organism evidence="1">
    <name type="scientific">marine metagenome</name>
    <dbReference type="NCBI Taxonomy" id="408172"/>
    <lineage>
        <taxon>unclassified sequences</taxon>
        <taxon>metagenomes</taxon>
        <taxon>ecological metagenomes</taxon>
    </lineage>
</organism>
<accession>A0A382BIX2</accession>
<proteinExistence type="predicted"/>
<name>A0A382BIX2_9ZZZZ</name>